<sequence>MVIIISGSLGVGKTTISKLLSKKLQATYLSVDEILHTAGLDKISEGSFCIPLDNFIRANELMKPIILAAAQESKSVIVDGCFYHKEASEHLKKIVDIPCVAFTLRAPIDVCLRRDEARRKSLGEKAARAVFKLTSSVTIGVVMDATKPTQETVTSILDAVELRKEKG</sequence>
<dbReference type="EMBL" id="PEXV01000108">
    <property type="protein sequence ID" value="PIS41420.1"/>
    <property type="molecule type" value="Genomic_DNA"/>
</dbReference>
<evidence type="ECO:0000313" key="2">
    <source>
        <dbReference type="Proteomes" id="UP000228711"/>
    </source>
</evidence>
<dbReference type="Gene3D" id="3.40.50.300">
    <property type="entry name" value="P-loop containing nucleotide triphosphate hydrolases"/>
    <property type="match status" value="1"/>
</dbReference>
<reference evidence="2" key="1">
    <citation type="submission" date="2017-09" db="EMBL/GenBank/DDBJ databases">
        <title>Depth-based differentiation of microbial function through sediment-hosted aquifers and enrichment of novel symbionts in the deep terrestrial subsurface.</title>
        <authorList>
            <person name="Probst A.J."/>
            <person name="Ladd B."/>
            <person name="Jarett J.K."/>
            <person name="Geller-Mcgrath D.E."/>
            <person name="Sieber C.M.K."/>
            <person name="Emerson J.B."/>
            <person name="Anantharaman K."/>
            <person name="Thomas B.C."/>
            <person name="Malmstrom R."/>
            <person name="Stieglmeier M."/>
            <person name="Klingl A."/>
            <person name="Woyke T."/>
            <person name="Ryan C.M."/>
            <person name="Banfield J.F."/>
        </authorList>
    </citation>
    <scope>NUCLEOTIDE SEQUENCE [LARGE SCALE GENOMIC DNA]</scope>
</reference>
<organism evidence="1 2">
    <name type="scientific">Candidatus Kerfeldbacteria bacterium CG08_land_8_20_14_0_20_42_7</name>
    <dbReference type="NCBI Taxonomy" id="2014245"/>
    <lineage>
        <taxon>Bacteria</taxon>
        <taxon>Candidatus Kerfeldiibacteriota</taxon>
    </lineage>
</organism>
<evidence type="ECO:0008006" key="3">
    <source>
        <dbReference type="Google" id="ProtNLM"/>
    </source>
</evidence>
<protein>
    <recommendedName>
        <fullName evidence="3">AAA family ATPase</fullName>
    </recommendedName>
</protein>
<evidence type="ECO:0000313" key="1">
    <source>
        <dbReference type="EMBL" id="PIS41420.1"/>
    </source>
</evidence>
<dbReference type="Proteomes" id="UP000228711">
    <property type="component" value="Unassembled WGS sequence"/>
</dbReference>
<comment type="caution">
    <text evidence="1">The sequence shown here is derived from an EMBL/GenBank/DDBJ whole genome shotgun (WGS) entry which is preliminary data.</text>
</comment>
<dbReference type="Pfam" id="PF13671">
    <property type="entry name" value="AAA_33"/>
    <property type="match status" value="1"/>
</dbReference>
<dbReference type="InterPro" id="IPR027417">
    <property type="entry name" value="P-loop_NTPase"/>
</dbReference>
<accession>A0A2H0YSI5</accession>
<proteinExistence type="predicted"/>
<name>A0A2H0YSI5_9BACT</name>
<gene>
    <name evidence="1" type="ORF">COT25_03190</name>
</gene>
<dbReference type="AlphaFoldDB" id="A0A2H0YSI5"/>
<dbReference type="SUPFAM" id="SSF52540">
    <property type="entry name" value="P-loop containing nucleoside triphosphate hydrolases"/>
    <property type="match status" value="1"/>
</dbReference>